<feature type="chain" id="PRO_5041673040" description="Fe2OG dioxygenase domain-containing protein" evidence="7">
    <location>
        <begin position="25"/>
        <end position="610"/>
    </location>
</feature>
<dbReference type="InterPro" id="IPR027443">
    <property type="entry name" value="IPNS-like_sf"/>
</dbReference>
<protein>
    <recommendedName>
        <fullName evidence="8">Fe2OG dioxygenase domain-containing protein</fullName>
    </recommendedName>
</protein>
<reference evidence="9" key="1">
    <citation type="submission" date="2022-12" db="EMBL/GenBank/DDBJ databases">
        <title>Draft genome assemblies for two species of Escallonia (Escalloniales).</title>
        <authorList>
            <person name="Chanderbali A."/>
            <person name="Dervinis C."/>
            <person name="Anghel I."/>
            <person name="Soltis D."/>
            <person name="Soltis P."/>
            <person name="Zapata F."/>
        </authorList>
    </citation>
    <scope>NUCLEOTIDE SEQUENCE</scope>
    <source>
        <strain evidence="9">UCBG92.1500</strain>
        <tissue evidence="9">Leaf</tissue>
    </source>
</reference>
<evidence type="ECO:0000313" key="10">
    <source>
        <dbReference type="Proteomes" id="UP001187471"/>
    </source>
</evidence>
<dbReference type="Proteomes" id="UP001187471">
    <property type="component" value="Unassembled WGS sequence"/>
</dbReference>
<dbReference type="InterPro" id="IPR005123">
    <property type="entry name" value="Oxoglu/Fe-dep_dioxygenase_dom"/>
</dbReference>
<gene>
    <name evidence="9" type="ORF">RJ640_022054</name>
</gene>
<keyword evidence="10" id="KW-1185">Reference proteome</keyword>
<evidence type="ECO:0000256" key="7">
    <source>
        <dbReference type="SAM" id="SignalP"/>
    </source>
</evidence>
<feature type="region of interest" description="Disordered" evidence="6">
    <location>
        <begin position="151"/>
        <end position="176"/>
    </location>
</feature>
<dbReference type="GO" id="GO:0046872">
    <property type="term" value="F:metal ion binding"/>
    <property type="evidence" value="ECO:0007669"/>
    <property type="project" value="UniProtKB-KW"/>
</dbReference>
<dbReference type="PANTHER" id="PTHR10209">
    <property type="entry name" value="OXIDOREDUCTASE, 2OG-FE II OXYGENASE FAMILY PROTEIN"/>
    <property type="match status" value="1"/>
</dbReference>
<proteinExistence type="inferred from homology"/>
<name>A0AA88QNG2_9ASTE</name>
<dbReference type="Gene3D" id="2.60.120.330">
    <property type="entry name" value="B-lactam Antibiotic, Isopenicillin N Synthase, Chain"/>
    <property type="match status" value="2"/>
</dbReference>
<keyword evidence="4" id="KW-0560">Oxidoreductase</keyword>
<evidence type="ECO:0000256" key="4">
    <source>
        <dbReference type="ARBA" id="ARBA00023002"/>
    </source>
</evidence>
<dbReference type="PROSITE" id="PS51471">
    <property type="entry name" value="FE2OG_OXY"/>
    <property type="match status" value="1"/>
</dbReference>
<evidence type="ECO:0000256" key="2">
    <source>
        <dbReference type="ARBA" id="ARBA00022723"/>
    </source>
</evidence>
<dbReference type="PANTHER" id="PTHR10209:SF884">
    <property type="entry name" value="1-AMINOCYCLOPROPANE-1-CARBOXYLATE OXIDASE HOMOLOG 1-LIKE"/>
    <property type="match status" value="1"/>
</dbReference>
<dbReference type="GO" id="GO:0016705">
    <property type="term" value="F:oxidoreductase activity, acting on paired donors, with incorporation or reduction of molecular oxygen"/>
    <property type="evidence" value="ECO:0007669"/>
    <property type="project" value="UniProtKB-ARBA"/>
</dbReference>
<comment type="caution">
    <text evidence="9">The sequence shown here is derived from an EMBL/GenBank/DDBJ whole genome shotgun (WGS) entry which is preliminary data.</text>
</comment>
<dbReference type="GO" id="GO:0051213">
    <property type="term" value="F:dioxygenase activity"/>
    <property type="evidence" value="ECO:0007669"/>
    <property type="project" value="UniProtKB-ARBA"/>
</dbReference>
<evidence type="ECO:0000259" key="8">
    <source>
        <dbReference type="PROSITE" id="PS51471"/>
    </source>
</evidence>
<evidence type="ECO:0000313" key="9">
    <source>
        <dbReference type="EMBL" id="KAK2972997.1"/>
    </source>
</evidence>
<dbReference type="InterPro" id="IPR026992">
    <property type="entry name" value="DIOX_N"/>
</dbReference>
<dbReference type="FunFam" id="2.60.120.330:FF:000005">
    <property type="entry name" value="1-aminocyclopropane-1-carboxylate oxidase homolog 1"/>
    <property type="match status" value="1"/>
</dbReference>
<evidence type="ECO:0000256" key="1">
    <source>
        <dbReference type="ARBA" id="ARBA00008056"/>
    </source>
</evidence>
<sequence length="610" mass="69146">MMKYSRFVMTLALMLFQLFSEALGLKPTDLKDVGCADELFVHGHCYLVCPEPELTIGMSNHTDGGFLTILLQDQVGGLQVLHDNQWIDVPHFPGALMRNNADFLQASLYSLSCFENDVLDKPPDQHLDGVLTIPTAPCQSIEDMSIDTLQDQGATKDQHSLGEGANEDEGKNFSDHGWRKEAPQVAQSLLLMIISKASMIGYWQAIKVLEFLLQGLLEHVFRKGLHRNRTGQLRRSYRKNNSMSYYDRESERKAFDDTKAGVKGLVDAGLAKVPRIFIHDYLEPEENSGSNYSQISIPVIDFKGIDEDAGLRAEVIDKIKDSCEKWGFFQIVDHGIPASVMDEMTEGVRRFYEQDTEVKNQYYSRDVTKKFAYFSNFALYQEPPADWRDTVKCVMAPHPPDPEELPAVCRDIMIEYSSYLMKLGIRLFELFSEALGLKPNHLKDLDCAKGLVVSCHYYPVCPEPELTLGASNHTDSGFFTVLLKDQTGGLQILHENRWFDVTSLPGALIINIADFLQASLFLQYLISNDKFKSVNHRVLANNKDVPRISTASLFRTHFQETSRVYGPLKELISEDNPPVYRDITFKEYLTHRFKTGLDGTHPLSAFKIQI</sequence>
<keyword evidence="7" id="KW-0732">Signal</keyword>
<evidence type="ECO:0000256" key="6">
    <source>
        <dbReference type="SAM" id="MobiDB-lite"/>
    </source>
</evidence>
<organism evidence="9 10">
    <name type="scientific">Escallonia rubra</name>
    <dbReference type="NCBI Taxonomy" id="112253"/>
    <lineage>
        <taxon>Eukaryota</taxon>
        <taxon>Viridiplantae</taxon>
        <taxon>Streptophyta</taxon>
        <taxon>Embryophyta</taxon>
        <taxon>Tracheophyta</taxon>
        <taxon>Spermatophyta</taxon>
        <taxon>Magnoliopsida</taxon>
        <taxon>eudicotyledons</taxon>
        <taxon>Gunneridae</taxon>
        <taxon>Pentapetalae</taxon>
        <taxon>asterids</taxon>
        <taxon>campanulids</taxon>
        <taxon>Escalloniales</taxon>
        <taxon>Escalloniaceae</taxon>
        <taxon>Escallonia</taxon>
    </lineage>
</organism>
<dbReference type="EMBL" id="JAVXUO010002474">
    <property type="protein sequence ID" value="KAK2972997.1"/>
    <property type="molecule type" value="Genomic_DNA"/>
</dbReference>
<comment type="similarity">
    <text evidence="1">Belongs to the iron/ascorbate-dependent oxidoreductase family.</text>
</comment>
<dbReference type="SUPFAM" id="SSF51197">
    <property type="entry name" value="Clavaminate synthase-like"/>
    <property type="match status" value="2"/>
</dbReference>
<keyword evidence="2" id="KW-0479">Metal-binding</keyword>
<feature type="signal peptide" evidence="7">
    <location>
        <begin position="1"/>
        <end position="24"/>
    </location>
</feature>
<accession>A0AA88QNG2</accession>
<evidence type="ECO:0000256" key="3">
    <source>
        <dbReference type="ARBA" id="ARBA00022896"/>
    </source>
</evidence>
<dbReference type="InterPro" id="IPR044861">
    <property type="entry name" value="IPNS-like_FE2OG_OXY"/>
</dbReference>
<dbReference type="GO" id="GO:0031418">
    <property type="term" value="F:L-ascorbic acid binding"/>
    <property type="evidence" value="ECO:0007669"/>
    <property type="project" value="UniProtKB-KW"/>
</dbReference>
<dbReference type="AlphaFoldDB" id="A0AA88QNG2"/>
<evidence type="ECO:0000256" key="5">
    <source>
        <dbReference type="ARBA" id="ARBA00023004"/>
    </source>
</evidence>
<dbReference type="Pfam" id="PF03171">
    <property type="entry name" value="2OG-FeII_Oxy"/>
    <property type="match status" value="2"/>
</dbReference>
<feature type="domain" description="Fe2OG dioxygenase" evidence="8">
    <location>
        <begin position="449"/>
        <end position="558"/>
    </location>
</feature>
<keyword evidence="3" id="KW-0847">Vitamin C</keyword>
<dbReference type="Pfam" id="PF14226">
    <property type="entry name" value="DIOX_N"/>
    <property type="match status" value="1"/>
</dbReference>
<keyword evidence="5" id="KW-0408">Iron</keyword>